<keyword evidence="4" id="KW-1185">Reference proteome</keyword>
<feature type="domain" description="T6SS immunity protein Tdi1 C-terminal" evidence="2">
    <location>
        <begin position="251"/>
        <end position="314"/>
    </location>
</feature>
<evidence type="ECO:0000259" key="2">
    <source>
        <dbReference type="Pfam" id="PF08906"/>
    </source>
</evidence>
<dbReference type="AlphaFoldDB" id="A0A375I3H6"/>
<evidence type="ECO:0000259" key="1">
    <source>
        <dbReference type="Pfam" id="PF08887"/>
    </source>
</evidence>
<dbReference type="Proteomes" id="UP000265962">
    <property type="component" value="Unassembled WGS sequence"/>
</dbReference>
<dbReference type="Pfam" id="PF08887">
    <property type="entry name" value="GAD-like"/>
    <property type="match status" value="1"/>
</dbReference>
<dbReference type="EMBL" id="OMOH01000014">
    <property type="protein sequence ID" value="SPF69453.1"/>
    <property type="molecule type" value="Genomic_DNA"/>
</dbReference>
<organism evidence="3 4">
    <name type="scientific">Propionibacterium ruminifibrarum</name>
    <dbReference type="NCBI Taxonomy" id="1962131"/>
    <lineage>
        <taxon>Bacteria</taxon>
        <taxon>Bacillati</taxon>
        <taxon>Actinomycetota</taxon>
        <taxon>Actinomycetes</taxon>
        <taxon>Propionibacteriales</taxon>
        <taxon>Propionibacteriaceae</taxon>
        <taxon>Propionibacterium</taxon>
    </lineage>
</organism>
<reference evidence="4" key="1">
    <citation type="submission" date="2018-02" db="EMBL/GenBank/DDBJ databases">
        <authorList>
            <person name="Hornung B."/>
        </authorList>
    </citation>
    <scope>NUCLEOTIDE SEQUENCE [LARGE SCALE GENOMIC DNA]</scope>
</reference>
<feature type="domain" description="GAD-related" evidence="1">
    <location>
        <begin position="147"/>
        <end position="224"/>
    </location>
</feature>
<accession>A0A375I3H6</accession>
<dbReference type="InterPro" id="IPR014983">
    <property type="entry name" value="GAD-rel"/>
</dbReference>
<dbReference type="Pfam" id="PF08906">
    <property type="entry name" value="T6SS_Tdi1_C"/>
    <property type="match status" value="1"/>
</dbReference>
<protein>
    <submittedName>
        <fullName evidence="3">Uncharacterized protein</fullName>
    </submittedName>
</protein>
<evidence type="ECO:0000313" key="3">
    <source>
        <dbReference type="EMBL" id="SPF69453.1"/>
    </source>
</evidence>
<dbReference type="InterPro" id="IPR015002">
    <property type="entry name" value="T6SS_Tdi1_C"/>
</dbReference>
<sequence length="322" mass="36707">MTVPGFGPDAKEEKIKALYQRLVGWMRENRADYLQAVVQAVGERHGGWIRSYHDNRPYDNVAPAELYDQMIALRSVLAEPGSGAFTYAKFVVEVGTGTRMTMRQDSREPQLDPPYTAQDCARELELFPRDDGRTPTWLASHGQRRDEVTSVRKIDDQVLEHYRPLVPEAIGDLWSQYGVAYFDDGMVRLVDPAHAVNRLQRVAPAGDDMVPVFTTALGDVVYWRAGRFVFYDYRHRTSGELESNALVALYMLHSEDFRNEFMDGQTYRQVACRYGILDVDDCFAYVPLLRLGGPEDVNRLDPCEMWTHLDFIAQATGTPKEP</sequence>
<evidence type="ECO:0000313" key="4">
    <source>
        <dbReference type="Proteomes" id="UP000265962"/>
    </source>
</evidence>
<gene>
    <name evidence="3" type="ORF">PROPJV5_2436</name>
</gene>
<name>A0A375I3H6_9ACTN</name>
<proteinExistence type="predicted"/>
<dbReference type="OrthoDB" id="6957847at2"/>